<organism evidence="1">
    <name type="scientific">Anguilla anguilla</name>
    <name type="common">European freshwater eel</name>
    <name type="synonym">Muraena anguilla</name>
    <dbReference type="NCBI Taxonomy" id="7936"/>
    <lineage>
        <taxon>Eukaryota</taxon>
        <taxon>Metazoa</taxon>
        <taxon>Chordata</taxon>
        <taxon>Craniata</taxon>
        <taxon>Vertebrata</taxon>
        <taxon>Euteleostomi</taxon>
        <taxon>Actinopterygii</taxon>
        <taxon>Neopterygii</taxon>
        <taxon>Teleostei</taxon>
        <taxon>Anguilliformes</taxon>
        <taxon>Anguillidae</taxon>
        <taxon>Anguilla</taxon>
    </lineage>
</organism>
<accession>A0A0E9U030</accession>
<dbReference type="AlphaFoldDB" id="A0A0E9U030"/>
<reference evidence="1" key="1">
    <citation type="submission" date="2014-11" db="EMBL/GenBank/DDBJ databases">
        <authorList>
            <person name="Amaro Gonzalez C."/>
        </authorList>
    </citation>
    <scope>NUCLEOTIDE SEQUENCE</scope>
</reference>
<reference evidence="1" key="2">
    <citation type="journal article" date="2015" name="Fish Shellfish Immunol.">
        <title>Early steps in the European eel (Anguilla anguilla)-Vibrio vulnificus interaction in the gills: Role of the RtxA13 toxin.</title>
        <authorList>
            <person name="Callol A."/>
            <person name="Pajuelo D."/>
            <person name="Ebbesson L."/>
            <person name="Teles M."/>
            <person name="MacKenzie S."/>
            <person name="Amaro C."/>
        </authorList>
    </citation>
    <scope>NUCLEOTIDE SEQUENCE</scope>
</reference>
<dbReference type="EMBL" id="GBXM01050254">
    <property type="protein sequence ID" value="JAH58323.1"/>
    <property type="molecule type" value="Transcribed_RNA"/>
</dbReference>
<sequence length="41" mass="4443">MFLHNCTHAQTAVVGKPDFLPVRVECELLVTCACVPQTSSP</sequence>
<evidence type="ECO:0000313" key="1">
    <source>
        <dbReference type="EMBL" id="JAH58323.1"/>
    </source>
</evidence>
<name>A0A0E9U030_ANGAN</name>
<protein>
    <submittedName>
        <fullName evidence="1">Uncharacterized protein</fullName>
    </submittedName>
</protein>
<proteinExistence type="predicted"/>